<dbReference type="NCBIfam" id="TIGR00836">
    <property type="entry name" value="amt"/>
    <property type="match status" value="1"/>
</dbReference>
<keyword evidence="7 8" id="KW-0924">Ammonia transport</keyword>
<evidence type="ECO:0000256" key="6">
    <source>
        <dbReference type="ARBA" id="ARBA00023136"/>
    </source>
</evidence>
<evidence type="ECO:0000256" key="9">
    <source>
        <dbReference type="SAM" id="SignalP"/>
    </source>
</evidence>
<dbReference type="STRING" id="260084.SAMN02927928_0377"/>
<feature type="signal peptide" evidence="9">
    <location>
        <begin position="1"/>
        <end position="29"/>
    </location>
</feature>
<reference evidence="12" key="1">
    <citation type="submission" date="2016-10" db="EMBL/GenBank/DDBJ databases">
        <authorList>
            <person name="Varghese N."/>
            <person name="Submissions S."/>
        </authorList>
    </citation>
    <scope>NUCLEOTIDE SEQUENCE [LARGE SCALE GENOMIC DNA]</scope>
    <source>
        <strain evidence="12">CGMCC 1.3431</strain>
    </source>
</reference>
<dbReference type="GO" id="GO:0008519">
    <property type="term" value="F:ammonium channel activity"/>
    <property type="evidence" value="ECO:0007669"/>
    <property type="project" value="InterPro"/>
</dbReference>
<dbReference type="RefSeq" id="WP_245678810.1">
    <property type="nucleotide sequence ID" value="NZ_CBCRYE010000001.1"/>
</dbReference>
<feature type="transmembrane region" description="Helical" evidence="8">
    <location>
        <begin position="82"/>
        <end position="104"/>
    </location>
</feature>
<feature type="chain" id="PRO_5011471487" description="Ammonium transporter" evidence="9">
    <location>
        <begin position="30"/>
        <end position="483"/>
    </location>
</feature>
<evidence type="ECO:0000313" key="11">
    <source>
        <dbReference type="EMBL" id="SCW31752.1"/>
    </source>
</evidence>
<keyword evidence="12" id="KW-1185">Reference proteome</keyword>
<feature type="transmembrane region" description="Helical" evidence="8">
    <location>
        <begin position="279"/>
        <end position="299"/>
    </location>
</feature>
<dbReference type="EMBL" id="FMTS01000001">
    <property type="protein sequence ID" value="SCW31752.1"/>
    <property type="molecule type" value="Genomic_DNA"/>
</dbReference>
<comment type="subcellular location">
    <subcellularLocation>
        <location evidence="8">Cell membrane</location>
        <topology evidence="8">Multi-pass membrane protein</topology>
    </subcellularLocation>
    <subcellularLocation>
        <location evidence="1">Membrane</location>
        <topology evidence="1">Multi-pass membrane protein</topology>
    </subcellularLocation>
</comment>
<dbReference type="Gene3D" id="1.10.3430.10">
    <property type="entry name" value="Ammonium transporter AmtB like domains"/>
    <property type="match status" value="1"/>
</dbReference>
<feature type="domain" description="Ammonium transporter AmtB-like" evidence="10">
    <location>
        <begin position="83"/>
        <end position="479"/>
    </location>
</feature>
<dbReference type="InterPro" id="IPR001905">
    <property type="entry name" value="Ammonium_transpt"/>
</dbReference>
<dbReference type="GO" id="GO:0005886">
    <property type="term" value="C:plasma membrane"/>
    <property type="evidence" value="ECO:0007669"/>
    <property type="project" value="UniProtKB-SubCell"/>
</dbReference>
<comment type="similarity">
    <text evidence="2 8">Belongs to the ammonia transporter channel (TC 1.A.11.2) family.</text>
</comment>
<feature type="transmembrane region" description="Helical" evidence="8">
    <location>
        <begin position="437"/>
        <end position="455"/>
    </location>
</feature>
<dbReference type="InterPro" id="IPR024041">
    <property type="entry name" value="NH4_transpt_AmtB-like_dom"/>
</dbReference>
<dbReference type="PANTHER" id="PTHR43029">
    <property type="entry name" value="AMMONIUM TRANSPORTER MEP2"/>
    <property type="match status" value="1"/>
</dbReference>
<protein>
    <recommendedName>
        <fullName evidence="8">Ammonium transporter</fullName>
    </recommendedName>
</protein>
<keyword evidence="5 8" id="KW-1133">Transmembrane helix</keyword>
<evidence type="ECO:0000256" key="7">
    <source>
        <dbReference type="ARBA" id="ARBA00023177"/>
    </source>
</evidence>
<keyword evidence="3 8" id="KW-0813">Transport</keyword>
<feature type="transmembrane region" description="Helical" evidence="8">
    <location>
        <begin position="111"/>
        <end position="132"/>
    </location>
</feature>
<keyword evidence="4 8" id="KW-0812">Transmembrane</keyword>
<feature type="transmembrane region" description="Helical" evidence="8">
    <location>
        <begin position="211"/>
        <end position="233"/>
    </location>
</feature>
<evidence type="ECO:0000256" key="4">
    <source>
        <dbReference type="ARBA" id="ARBA00022692"/>
    </source>
</evidence>
<feature type="transmembrane region" description="Helical" evidence="8">
    <location>
        <begin position="341"/>
        <end position="359"/>
    </location>
</feature>
<feature type="transmembrane region" description="Helical" evidence="8">
    <location>
        <begin position="184"/>
        <end position="204"/>
    </location>
</feature>
<sequence length="483" mass="49976">MKTWIKLSKVIAAAATLLLAAPVASFALAQESAAASAEAVTSEAASAAESTAASEATSEAAPAPALLASQKELAIDKADTTYLIFSTAMVLMMTLPGLALFYGGMVRRKNVIATVTQSVSVTAVVAVLWYVVGYSMSFGTATDLFGFSGELLNKYFGGFDTAMLNHVTPNTAYMATAAVPEYTWISYQMTFAIITPALITGAFAERVKFSGLILFMALWSILVYAPICHMVWGGGFLGTLGVKDFAGGAVVHVNAGVAGLVAALFLGRRKGYGTESMPANNPIFVLIGASLLFVGWIGFNAGSEWAGDSVASVALLNTLLATCAAGLTWKVVEWIFRGKPSLIGILSGLVAGLVAITPACGFVNPTGAMIIGAVAGPVCYVSATWMKKLLGYDDSLDAFGIHGAGGFLGAILTGLFADTTVNSLAEGATVVKQLIGLGVTIGWSALGTLVILIICKFTTGLRVTADQEEAGLDASLHDEVMDH</sequence>
<evidence type="ECO:0000256" key="8">
    <source>
        <dbReference type="RuleBase" id="RU362002"/>
    </source>
</evidence>
<proteinExistence type="inferred from homology"/>
<accession>A0A1G4PHH2</accession>
<dbReference type="AlphaFoldDB" id="A0A1G4PHH2"/>
<feature type="transmembrane region" description="Helical" evidence="8">
    <location>
        <begin position="311"/>
        <end position="329"/>
    </location>
</feature>
<evidence type="ECO:0000256" key="3">
    <source>
        <dbReference type="ARBA" id="ARBA00022448"/>
    </source>
</evidence>
<keyword evidence="6 8" id="KW-0472">Membrane</keyword>
<organism evidence="11 12">
    <name type="scientific">Asticcacaulis taihuensis</name>
    <dbReference type="NCBI Taxonomy" id="260084"/>
    <lineage>
        <taxon>Bacteria</taxon>
        <taxon>Pseudomonadati</taxon>
        <taxon>Pseudomonadota</taxon>
        <taxon>Alphaproteobacteria</taxon>
        <taxon>Caulobacterales</taxon>
        <taxon>Caulobacteraceae</taxon>
        <taxon>Asticcacaulis</taxon>
    </lineage>
</organism>
<dbReference type="InterPro" id="IPR029020">
    <property type="entry name" value="Ammonium/urea_transptr"/>
</dbReference>
<feature type="transmembrane region" description="Helical" evidence="8">
    <location>
        <begin position="245"/>
        <end position="267"/>
    </location>
</feature>
<evidence type="ECO:0000256" key="1">
    <source>
        <dbReference type="ARBA" id="ARBA00004141"/>
    </source>
</evidence>
<dbReference type="Pfam" id="PF00909">
    <property type="entry name" value="Ammonium_transp"/>
    <property type="match status" value="1"/>
</dbReference>
<feature type="transmembrane region" description="Helical" evidence="8">
    <location>
        <begin position="365"/>
        <end position="386"/>
    </location>
</feature>
<evidence type="ECO:0000256" key="2">
    <source>
        <dbReference type="ARBA" id="ARBA00005887"/>
    </source>
</evidence>
<keyword evidence="9" id="KW-0732">Signal</keyword>
<dbReference type="SUPFAM" id="SSF111352">
    <property type="entry name" value="Ammonium transporter"/>
    <property type="match status" value="1"/>
</dbReference>
<dbReference type="InterPro" id="IPR018047">
    <property type="entry name" value="Ammonium_transpt_CS"/>
</dbReference>
<dbReference type="PANTHER" id="PTHR43029:SF10">
    <property type="entry name" value="AMMONIUM TRANSPORTER MEP2"/>
    <property type="match status" value="1"/>
</dbReference>
<feature type="transmembrane region" description="Helical" evidence="8">
    <location>
        <begin position="398"/>
        <end position="417"/>
    </location>
</feature>
<gene>
    <name evidence="11" type="ORF">SAMN02927928_0377</name>
</gene>
<evidence type="ECO:0000256" key="5">
    <source>
        <dbReference type="ARBA" id="ARBA00022989"/>
    </source>
</evidence>
<evidence type="ECO:0000313" key="12">
    <source>
        <dbReference type="Proteomes" id="UP000199150"/>
    </source>
</evidence>
<dbReference type="PROSITE" id="PS01219">
    <property type="entry name" value="AMMONIUM_TRANSP"/>
    <property type="match status" value="1"/>
</dbReference>
<name>A0A1G4PHH2_9CAUL</name>
<evidence type="ECO:0000259" key="10">
    <source>
        <dbReference type="Pfam" id="PF00909"/>
    </source>
</evidence>
<dbReference type="Proteomes" id="UP000199150">
    <property type="component" value="Unassembled WGS sequence"/>
</dbReference>